<keyword evidence="1" id="KW-0472">Membrane</keyword>
<keyword evidence="1" id="KW-0812">Transmembrane</keyword>
<protein>
    <submittedName>
        <fullName evidence="2">Uncharacterized protein</fullName>
    </submittedName>
</protein>
<dbReference type="AlphaFoldDB" id="A0A8J6E7J0"/>
<keyword evidence="1" id="KW-1133">Transmembrane helix</keyword>
<comment type="caution">
    <text evidence="2">The sequence shown here is derived from an EMBL/GenBank/DDBJ whole genome shotgun (WGS) entry which is preliminary data.</text>
</comment>
<keyword evidence="3" id="KW-1185">Reference proteome</keyword>
<dbReference type="Proteomes" id="UP000770717">
    <property type="component" value="Unassembled WGS sequence"/>
</dbReference>
<proteinExistence type="predicted"/>
<feature type="transmembrane region" description="Helical" evidence="1">
    <location>
        <begin position="95"/>
        <end position="113"/>
    </location>
</feature>
<evidence type="ECO:0000256" key="1">
    <source>
        <dbReference type="SAM" id="Phobius"/>
    </source>
</evidence>
<gene>
    <name evidence="2" type="ORF">GDO78_017332</name>
</gene>
<organism evidence="2 3">
    <name type="scientific">Eleutherodactylus coqui</name>
    <name type="common">Puerto Rican coqui</name>
    <dbReference type="NCBI Taxonomy" id="57060"/>
    <lineage>
        <taxon>Eukaryota</taxon>
        <taxon>Metazoa</taxon>
        <taxon>Chordata</taxon>
        <taxon>Craniata</taxon>
        <taxon>Vertebrata</taxon>
        <taxon>Euteleostomi</taxon>
        <taxon>Amphibia</taxon>
        <taxon>Batrachia</taxon>
        <taxon>Anura</taxon>
        <taxon>Neobatrachia</taxon>
        <taxon>Hyloidea</taxon>
        <taxon>Eleutherodactylidae</taxon>
        <taxon>Eleutherodactylinae</taxon>
        <taxon>Eleutherodactylus</taxon>
        <taxon>Eleutherodactylus</taxon>
    </lineage>
</organism>
<accession>A0A8J6E7J0</accession>
<evidence type="ECO:0000313" key="3">
    <source>
        <dbReference type="Proteomes" id="UP000770717"/>
    </source>
</evidence>
<sequence length="114" mass="13305">MDSTYTNLSIHAVDRECYDAEITDVMQCWDLPQACKKNAVQLLSKLLDHWNIITWNAKDKLMHKNIVILGTNLPALISDSTQSHTLLRKTFLCTLWWWLMCQIILLQMLVLVIF</sequence>
<evidence type="ECO:0000313" key="2">
    <source>
        <dbReference type="EMBL" id="KAG9466030.1"/>
    </source>
</evidence>
<reference evidence="2" key="1">
    <citation type="thesis" date="2020" institute="ProQuest LLC" country="789 East Eisenhower Parkway, Ann Arbor, MI, USA">
        <title>Comparative Genomics and Chromosome Evolution.</title>
        <authorList>
            <person name="Mudd A.B."/>
        </authorList>
    </citation>
    <scope>NUCLEOTIDE SEQUENCE</scope>
    <source>
        <strain evidence="2">HN-11 Male</strain>
        <tissue evidence="2">Kidney and liver</tissue>
    </source>
</reference>
<dbReference type="EMBL" id="WNTK01002440">
    <property type="protein sequence ID" value="KAG9466030.1"/>
    <property type="molecule type" value="Genomic_DNA"/>
</dbReference>
<name>A0A8J6E7J0_ELECQ</name>